<evidence type="ECO:0000313" key="5">
    <source>
        <dbReference type="Proteomes" id="UP001221413"/>
    </source>
</evidence>
<sequence>MSQRVLAIRSVISTLLFLIPGVYTQSATEEASTATQPTLPSATSSPRTQVESGISKFWKKNWQWFLIALGGALIPILLWAILGPGRRWYRARKHRSFPIAWNQVGNERFETPQMREAKGISRSRGGSGSSTSSNLLLSMNAAAPAEQDIEAAARLASPKSPSAYVQHERMVRSDSTEAVIGLVQPQPGKPQSLMPPMPKSGDRTSFGSIGPPEPHVHRAHPRYNSFQRYSRQHRKGRESLPTPVQASELALSPQNQSLHESMQLLMNDPSRKSTPERSNQRTSAPMAGPSTGRQQIFLPQPPRSKPYHQRQPSPLIIPSRSTSWHHTTEGHRASQMGLHSTRHASIDGYMSVPELAASPVDPRRPNSRGRLQKPQPFDPRRGTGAPQIPPIPTSPRTSFYRAPSNSREGLGWPLTASPISPVPILPIRPTVPRPIYPARSAMSVKSGKSGRSIDERIHGVESSYSVSITGGNTPAKSVKFAALPPINTGLGRFPVNVRHF</sequence>
<proteinExistence type="predicted"/>
<protein>
    <submittedName>
        <fullName evidence="4">Uncharacterized protein</fullName>
    </submittedName>
</protein>
<evidence type="ECO:0000313" key="4">
    <source>
        <dbReference type="EMBL" id="KAJ6259847.1"/>
    </source>
</evidence>
<keyword evidence="2" id="KW-0812">Transmembrane</keyword>
<reference evidence="4" key="1">
    <citation type="submission" date="2023-01" db="EMBL/GenBank/DDBJ databases">
        <title>The chitinases involved in constricting ring structure development in the nematode-trapping fungus Drechslerella dactyloides.</title>
        <authorList>
            <person name="Wang R."/>
            <person name="Zhang L."/>
            <person name="Tang P."/>
            <person name="Li S."/>
            <person name="Liang L."/>
        </authorList>
    </citation>
    <scope>NUCLEOTIDE SEQUENCE</scope>
    <source>
        <strain evidence="4">YMF1.00031</strain>
    </source>
</reference>
<feature type="compositionally biased region" description="Basic and acidic residues" evidence="1">
    <location>
        <begin position="269"/>
        <end position="279"/>
    </location>
</feature>
<keyword evidence="2" id="KW-1133">Transmembrane helix</keyword>
<evidence type="ECO:0000256" key="1">
    <source>
        <dbReference type="SAM" id="MobiDB-lite"/>
    </source>
</evidence>
<comment type="caution">
    <text evidence="4">The sequence shown here is derived from an EMBL/GenBank/DDBJ whole genome shotgun (WGS) entry which is preliminary data.</text>
</comment>
<evidence type="ECO:0000256" key="3">
    <source>
        <dbReference type="SAM" id="SignalP"/>
    </source>
</evidence>
<organism evidence="4 5">
    <name type="scientific">Drechslerella dactyloides</name>
    <name type="common">Nematode-trapping fungus</name>
    <name type="synonym">Arthrobotrys dactyloides</name>
    <dbReference type="NCBI Taxonomy" id="74499"/>
    <lineage>
        <taxon>Eukaryota</taxon>
        <taxon>Fungi</taxon>
        <taxon>Dikarya</taxon>
        <taxon>Ascomycota</taxon>
        <taxon>Pezizomycotina</taxon>
        <taxon>Orbiliomycetes</taxon>
        <taxon>Orbiliales</taxon>
        <taxon>Orbiliaceae</taxon>
        <taxon>Drechslerella</taxon>
    </lineage>
</organism>
<evidence type="ECO:0000256" key="2">
    <source>
        <dbReference type="SAM" id="Phobius"/>
    </source>
</evidence>
<gene>
    <name evidence="4" type="ORF">Dda_5489</name>
</gene>
<dbReference type="EMBL" id="JAQGDS010000006">
    <property type="protein sequence ID" value="KAJ6259847.1"/>
    <property type="molecule type" value="Genomic_DNA"/>
</dbReference>
<dbReference type="Proteomes" id="UP001221413">
    <property type="component" value="Unassembled WGS sequence"/>
</dbReference>
<feature type="region of interest" description="Disordered" evidence="1">
    <location>
        <begin position="268"/>
        <end position="338"/>
    </location>
</feature>
<name>A0AAD6IWW2_DREDA</name>
<keyword evidence="2" id="KW-0472">Membrane</keyword>
<feature type="chain" id="PRO_5042218620" evidence="3">
    <location>
        <begin position="25"/>
        <end position="500"/>
    </location>
</feature>
<feature type="transmembrane region" description="Helical" evidence="2">
    <location>
        <begin position="62"/>
        <end position="82"/>
    </location>
</feature>
<feature type="signal peptide" evidence="3">
    <location>
        <begin position="1"/>
        <end position="24"/>
    </location>
</feature>
<accession>A0AAD6IWW2</accession>
<keyword evidence="3" id="KW-0732">Signal</keyword>
<dbReference type="AlphaFoldDB" id="A0AAD6IWW2"/>
<keyword evidence="5" id="KW-1185">Reference proteome</keyword>
<feature type="region of interest" description="Disordered" evidence="1">
    <location>
        <begin position="356"/>
        <end position="404"/>
    </location>
</feature>
<feature type="region of interest" description="Disordered" evidence="1">
    <location>
        <begin position="184"/>
        <end position="224"/>
    </location>
</feature>